<dbReference type="EMBL" id="CP001323">
    <property type="protein sequence ID" value="ACO60950.1"/>
    <property type="molecule type" value="Genomic_DNA"/>
</dbReference>
<proteinExistence type="predicted"/>
<protein>
    <submittedName>
        <fullName evidence="2">Uncharacterized protein</fullName>
    </submittedName>
</protein>
<gene>
    <name evidence="2" type="ORF">MICPUN_55929</name>
</gene>
<keyword evidence="1" id="KW-1133">Transmembrane helix</keyword>
<keyword evidence="1" id="KW-0812">Transmembrane</keyword>
<keyword evidence="3" id="KW-1185">Reference proteome</keyword>
<name>C1DYI5_MICCC</name>
<reference evidence="2 3" key="1">
    <citation type="journal article" date="2009" name="Science">
        <title>Green evolution and dynamic adaptations revealed by genomes of the marine picoeukaryotes Micromonas.</title>
        <authorList>
            <person name="Worden A.Z."/>
            <person name="Lee J.H."/>
            <person name="Mock T."/>
            <person name="Rouze P."/>
            <person name="Simmons M.P."/>
            <person name="Aerts A.L."/>
            <person name="Allen A.E."/>
            <person name="Cuvelier M.L."/>
            <person name="Derelle E."/>
            <person name="Everett M.V."/>
            <person name="Foulon E."/>
            <person name="Grimwood J."/>
            <person name="Gundlach H."/>
            <person name="Henrissat B."/>
            <person name="Napoli C."/>
            <person name="McDonald S.M."/>
            <person name="Parker M.S."/>
            <person name="Rombauts S."/>
            <person name="Salamov A."/>
            <person name="Von Dassow P."/>
            <person name="Badger J.H."/>
            <person name="Coutinho P.M."/>
            <person name="Demir E."/>
            <person name="Dubchak I."/>
            <person name="Gentemann C."/>
            <person name="Eikrem W."/>
            <person name="Gready J.E."/>
            <person name="John U."/>
            <person name="Lanier W."/>
            <person name="Lindquist E.A."/>
            <person name="Lucas S."/>
            <person name="Mayer K.F."/>
            <person name="Moreau H."/>
            <person name="Not F."/>
            <person name="Otillar R."/>
            <person name="Panaud O."/>
            <person name="Pangilinan J."/>
            <person name="Paulsen I."/>
            <person name="Piegu B."/>
            <person name="Poliakov A."/>
            <person name="Robbens S."/>
            <person name="Schmutz J."/>
            <person name="Toulza E."/>
            <person name="Wyss T."/>
            <person name="Zelensky A."/>
            <person name="Zhou K."/>
            <person name="Armbrust E.V."/>
            <person name="Bhattacharya D."/>
            <person name="Goodenough U.W."/>
            <person name="Van de Peer Y."/>
            <person name="Grigoriev I.V."/>
        </authorList>
    </citation>
    <scope>NUCLEOTIDE SEQUENCE [LARGE SCALE GENOMIC DNA]</scope>
    <source>
        <strain evidence="3">RCC299 / NOUM17</strain>
    </source>
</reference>
<sequence length="298" mass="32089">MKSRDRCELNTRYPNGCTNRGYLVSTAVAVILCVGVPLYHFLVLSGEDPSALAVCLERDAGMTEKEHDAALALYFRYEIVPQRTCTVETEILRGCVANDTRVVSFRRYPPGPLRSKRSRDVRASFEHVRGNYLDALHDASNIDANDTSIDATGTDACAASGASLRPFLPRVAGGVHREALALVPPFDALLRDDADSGGSRRYVRYVDYACLAAVEHSLTLLDDAAAWNDAAPAGVGRDFSAALAAFFTHEDFSVGACALIVGAESSECPGEKDTMMGSQKGSDLGYGECDFIEFANVA</sequence>
<dbReference type="RefSeq" id="XP_002499692.1">
    <property type="nucleotide sequence ID" value="XM_002499646.1"/>
</dbReference>
<keyword evidence="1" id="KW-0472">Membrane</keyword>
<evidence type="ECO:0000256" key="1">
    <source>
        <dbReference type="SAM" id="Phobius"/>
    </source>
</evidence>
<dbReference type="InParanoid" id="C1DYI5"/>
<dbReference type="Proteomes" id="UP000002009">
    <property type="component" value="Chromosome 2"/>
</dbReference>
<dbReference type="OMA" id="GCTASAY"/>
<dbReference type="GeneID" id="8241367"/>
<dbReference type="KEGG" id="mis:MICPUN_55929"/>
<evidence type="ECO:0000313" key="2">
    <source>
        <dbReference type="EMBL" id="ACO60950.1"/>
    </source>
</evidence>
<dbReference type="OrthoDB" id="10572701at2759"/>
<organism evidence="2 3">
    <name type="scientific">Micromonas commoda (strain RCC299 / NOUM17 / CCMP2709)</name>
    <name type="common">Picoplanktonic green alga</name>
    <dbReference type="NCBI Taxonomy" id="296587"/>
    <lineage>
        <taxon>Eukaryota</taxon>
        <taxon>Viridiplantae</taxon>
        <taxon>Chlorophyta</taxon>
        <taxon>Mamiellophyceae</taxon>
        <taxon>Mamiellales</taxon>
        <taxon>Mamiellaceae</taxon>
        <taxon>Micromonas</taxon>
    </lineage>
</organism>
<dbReference type="AlphaFoldDB" id="C1DYI5"/>
<accession>C1DYI5</accession>
<feature type="transmembrane region" description="Helical" evidence="1">
    <location>
        <begin position="21"/>
        <end position="42"/>
    </location>
</feature>
<evidence type="ECO:0000313" key="3">
    <source>
        <dbReference type="Proteomes" id="UP000002009"/>
    </source>
</evidence>